<keyword evidence="1" id="KW-0732">Signal</keyword>
<feature type="domain" description="BON" evidence="2">
    <location>
        <begin position="138"/>
        <end position="208"/>
    </location>
</feature>
<evidence type="ECO:0000259" key="2">
    <source>
        <dbReference type="PROSITE" id="PS50914"/>
    </source>
</evidence>
<dbReference type="RefSeq" id="WP_130482413.1">
    <property type="nucleotide sequence ID" value="NZ_SGWV01000010.1"/>
</dbReference>
<reference evidence="3 4" key="1">
    <citation type="submission" date="2019-02" db="EMBL/GenBank/DDBJ databases">
        <title>Genomic Encyclopedia of Type Strains, Phase IV (KMG-IV): sequencing the most valuable type-strain genomes for metagenomic binning, comparative biology and taxonomic classification.</title>
        <authorList>
            <person name="Goeker M."/>
        </authorList>
    </citation>
    <scope>NUCLEOTIDE SEQUENCE [LARGE SCALE GENOMIC DNA]</scope>
    <source>
        <strain evidence="3 4">DSM 10617</strain>
    </source>
</reference>
<keyword evidence="4" id="KW-1185">Reference proteome</keyword>
<dbReference type="InterPro" id="IPR007055">
    <property type="entry name" value="BON_dom"/>
</dbReference>
<dbReference type="EMBL" id="SGWV01000010">
    <property type="protein sequence ID" value="RZS52928.1"/>
    <property type="molecule type" value="Genomic_DNA"/>
</dbReference>
<dbReference type="PANTHER" id="PTHR34606:SF15">
    <property type="entry name" value="BON DOMAIN-CONTAINING PROTEIN"/>
    <property type="match status" value="1"/>
</dbReference>
<name>A0A4Q7LHL5_9BURK</name>
<dbReference type="OrthoDB" id="7929987at2"/>
<evidence type="ECO:0000313" key="4">
    <source>
        <dbReference type="Proteomes" id="UP000293433"/>
    </source>
</evidence>
<dbReference type="Gene3D" id="3.30.1340.30">
    <property type="match status" value="2"/>
</dbReference>
<dbReference type="InterPro" id="IPR051686">
    <property type="entry name" value="Lipoprotein_DolP"/>
</dbReference>
<proteinExistence type="predicted"/>
<protein>
    <submittedName>
        <fullName evidence="3">Osmotically-inducible protein OsmY</fullName>
    </submittedName>
</protein>
<dbReference type="Pfam" id="PF04972">
    <property type="entry name" value="BON"/>
    <property type="match status" value="2"/>
</dbReference>
<feature type="chain" id="PRO_5020630984" evidence="1">
    <location>
        <begin position="30"/>
        <end position="210"/>
    </location>
</feature>
<gene>
    <name evidence="3" type="ORF">EV685_2550</name>
</gene>
<dbReference type="PANTHER" id="PTHR34606">
    <property type="entry name" value="BON DOMAIN-CONTAINING PROTEIN"/>
    <property type="match status" value="1"/>
</dbReference>
<feature type="signal peptide" evidence="1">
    <location>
        <begin position="1"/>
        <end position="29"/>
    </location>
</feature>
<dbReference type="Proteomes" id="UP000293433">
    <property type="component" value="Unassembled WGS sequence"/>
</dbReference>
<dbReference type="PROSITE" id="PS50914">
    <property type="entry name" value="BON"/>
    <property type="match status" value="2"/>
</dbReference>
<feature type="domain" description="BON" evidence="2">
    <location>
        <begin position="38"/>
        <end position="108"/>
    </location>
</feature>
<accession>A0A4Q7LHL5</accession>
<organism evidence="3 4">
    <name type="scientific">Sphaerotilus mobilis</name>
    <dbReference type="NCBI Taxonomy" id="47994"/>
    <lineage>
        <taxon>Bacteria</taxon>
        <taxon>Pseudomonadati</taxon>
        <taxon>Pseudomonadota</taxon>
        <taxon>Betaproteobacteria</taxon>
        <taxon>Burkholderiales</taxon>
        <taxon>Sphaerotilaceae</taxon>
        <taxon>Sphaerotilus</taxon>
    </lineage>
</organism>
<evidence type="ECO:0000313" key="3">
    <source>
        <dbReference type="EMBL" id="RZS52928.1"/>
    </source>
</evidence>
<comment type="caution">
    <text evidence="3">The sequence shown here is derived from an EMBL/GenBank/DDBJ whole genome shotgun (WGS) entry which is preliminary data.</text>
</comment>
<evidence type="ECO:0000256" key="1">
    <source>
        <dbReference type="SAM" id="SignalP"/>
    </source>
</evidence>
<dbReference type="AlphaFoldDB" id="A0A4Q7LHL5"/>
<sequence length="210" mass="21796">MTTLNPRLQRLAAATALLTGLLAASAAPAGEIVGTTEADRALAGKVQAAMLNAAPFHDPLTDVTIRADAGRVLLSGWVAHADHEALARSIAMRVDGVQAVSTQVRAWSSDPDYRIGLAAPDLLAEPTAAGPMSTASPADLDLAAKVRASLLQTGAFEPKNTELQVRASDGRVSLSGWLASPADEPAVRQSALAVPGVTRVDSWFRAWASE</sequence>